<keyword evidence="1" id="KW-0808">Transferase</keyword>
<gene>
    <name evidence="3" type="ORF">J4032_29180</name>
</gene>
<dbReference type="Pfam" id="PF13581">
    <property type="entry name" value="HATPase_c_2"/>
    <property type="match status" value="1"/>
</dbReference>
<keyword evidence="3" id="KW-0547">Nucleotide-binding</keyword>
<sequence length="112" mass="11985">MRRVTRERLTSCGLNCVADDATLVVSELITNAILHSGGRQIRLTLDLHDGVLHIRVHDGVPGLRPSEQVPSDDDEHGRGLALVQAIAHSRQGTWGISDGGATTWCELALAAS</sequence>
<organism evidence="3 4">
    <name type="scientific">Streptomyces formicae</name>
    <dbReference type="NCBI Taxonomy" id="1616117"/>
    <lineage>
        <taxon>Bacteria</taxon>
        <taxon>Bacillati</taxon>
        <taxon>Actinomycetota</taxon>
        <taxon>Actinomycetes</taxon>
        <taxon>Kitasatosporales</taxon>
        <taxon>Streptomycetaceae</taxon>
        <taxon>Streptomyces</taxon>
    </lineage>
</organism>
<dbReference type="PANTHER" id="PTHR35526:SF3">
    <property type="entry name" value="ANTI-SIGMA-F FACTOR RSBW"/>
    <property type="match status" value="1"/>
</dbReference>
<dbReference type="InterPro" id="IPR003594">
    <property type="entry name" value="HATPase_dom"/>
</dbReference>
<evidence type="ECO:0000313" key="3">
    <source>
        <dbReference type="EMBL" id="UNM14997.1"/>
    </source>
</evidence>
<reference evidence="3 4" key="1">
    <citation type="submission" date="2021-03" db="EMBL/GenBank/DDBJ databases">
        <title>Complete genome of Streptomyces formicae strain 1H-GS9 (DSM 100524).</title>
        <authorList>
            <person name="Atanasov K.E."/>
            <person name="Altabella T."/>
            <person name="Ferrer A."/>
        </authorList>
    </citation>
    <scope>NUCLEOTIDE SEQUENCE [LARGE SCALE GENOMIC DNA]</scope>
    <source>
        <strain evidence="3 4">1H-GS9</strain>
    </source>
</reference>
<dbReference type="CDD" id="cd16936">
    <property type="entry name" value="HATPase_RsbW-like"/>
    <property type="match status" value="1"/>
</dbReference>
<protein>
    <submittedName>
        <fullName evidence="3">ATP-binding protein</fullName>
    </submittedName>
</protein>
<proteinExistence type="predicted"/>
<dbReference type="EMBL" id="CP071872">
    <property type="protein sequence ID" value="UNM14997.1"/>
    <property type="molecule type" value="Genomic_DNA"/>
</dbReference>
<dbReference type="GO" id="GO:0005524">
    <property type="term" value="F:ATP binding"/>
    <property type="evidence" value="ECO:0007669"/>
    <property type="project" value="UniProtKB-KW"/>
</dbReference>
<dbReference type="Proteomes" id="UP000828924">
    <property type="component" value="Chromosome"/>
</dbReference>
<feature type="domain" description="Histidine kinase/HSP90-like ATPase" evidence="2">
    <location>
        <begin position="13"/>
        <end position="89"/>
    </location>
</feature>
<evidence type="ECO:0000259" key="2">
    <source>
        <dbReference type="Pfam" id="PF13581"/>
    </source>
</evidence>
<keyword evidence="4" id="KW-1185">Reference proteome</keyword>
<dbReference type="PANTHER" id="PTHR35526">
    <property type="entry name" value="ANTI-SIGMA-F FACTOR RSBW-RELATED"/>
    <property type="match status" value="1"/>
</dbReference>
<evidence type="ECO:0000256" key="1">
    <source>
        <dbReference type="ARBA" id="ARBA00022527"/>
    </source>
</evidence>
<keyword evidence="1" id="KW-0418">Kinase</keyword>
<name>A0ABY3WW11_9ACTN</name>
<dbReference type="RefSeq" id="WP_242335830.1">
    <property type="nucleotide sequence ID" value="NZ_CP071872.1"/>
</dbReference>
<accession>A0ABY3WW11</accession>
<keyword evidence="1" id="KW-0723">Serine/threonine-protein kinase</keyword>
<dbReference type="SUPFAM" id="SSF55874">
    <property type="entry name" value="ATPase domain of HSP90 chaperone/DNA topoisomerase II/histidine kinase"/>
    <property type="match status" value="1"/>
</dbReference>
<dbReference type="Gene3D" id="3.30.565.10">
    <property type="entry name" value="Histidine kinase-like ATPase, C-terminal domain"/>
    <property type="match status" value="1"/>
</dbReference>
<dbReference type="InterPro" id="IPR036890">
    <property type="entry name" value="HATPase_C_sf"/>
</dbReference>
<evidence type="ECO:0000313" key="4">
    <source>
        <dbReference type="Proteomes" id="UP000828924"/>
    </source>
</evidence>
<dbReference type="InterPro" id="IPR050267">
    <property type="entry name" value="Anti-sigma-factor_SerPK"/>
</dbReference>
<keyword evidence="3" id="KW-0067">ATP-binding</keyword>